<dbReference type="InterPro" id="IPR053285">
    <property type="entry name" value="Thylakoid_lumenal_pentapeptide"/>
</dbReference>
<gene>
    <name evidence="3" type="ORF">TraAM80_08028</name>
</gene>
<dbReference type="EMBL" id="MKGL01000358">
    <property type="protein sequence ID" value="RNE99889.1"/>
    <property type="molecule type" value="Genomic_DNA"/>
</dbReference>
<proteinExistence type="predicted"/>
<dbReference type="GeneID" id="40331961"/>
<evidence type="ECO:0000256" key="1">
    <source>
        <dbReference type="SAM" id="MobiDB-lite"/>
    </source>
</evidence>
<dbReference type="PANTHER" id="PTHR47121">
    <property type="entry name" value="THYLAKOID LUMENAL PROTEIN TL20.3, CHLOROPLASTIC"/>
    <property type="match status" value="1"/>
</dbReference>
<sequence>MDRSPARKSATPLDTAMATQHDGESVVTQHRAQFEGDDWDLVLERKLGALCEAFDADVCEAVGVPRGSVVDVGFTLGSLFVEFGVRHRPSLRKGDVNKRLAQCDFFRTWNLYEPRTQPHAGSAAAPLTAREGTLPVLRASEECDVTPGK</sequence>
<evidence type="ECO:0000313" key="4">
    <source>
        <dbReference type="Proteomes" id="UP000283634"/>
    </source>
</evidence>
<dbReference type="PANTHER" id="PTHR47121:SF2">
    <property type="entry name" value="THYLAKOID LUMENAL PROTEIN TL20.3, CHLOROPLASTIC"/>
    <property type="match status" value="1"/>
</dbReference>
<feature type="region of interest" description="Disordered" evidence="1">
    <location>
        <begin position="1"/>
        <end position="22"/>
    </location>
</feature>
<accession>A0A3R7MC65</accession>
<dbReference type="Proteomes" id="UP000283634">
    <property type="component" value="Unassembled WGS sequence"/>
</dbReference>
<dbReference type="InterPro" id="IPR056614">
    <property type="entry name" value="FAZ1_cons"/>
</dbReference>
<reference evidence="3 4" key="1">
    <citation type="journal article" date="2018" name="BMC Genomics">
        <title>Genomic comparison of Trypanosoma conorhini and Trypanosoma rangeli to Trypanosoma cruzi strains of high and low virulence.</title>
        <authorList>
            <person name="Bradwell K.R."/>
            <person name="Koparde V.N."/>
            <person name="Matveyev A.V."/>
            <person name="Serrano M.G."/>
            <person name="Alves J.M."/>
            <person name="Parikh H."/>
            <person name="Huang B."/>
            <person name="Lee V."/>
            <person name="Espinosa-Alvarez O."/>
            <person name="Ortiz P.A."/>
            <person name="Costa-Martins A.G."/>
            <person name="Teixeira M.M."/>
            <person name="Buck G.A."/>
        </authorList>
    </citation>
    <scope>NUCLEOTIDE SEQUENCE [LARGE SCALE GENOMIC DNA]</scope>
    <source>
        <strain evidence="3 4">AM80</strain>
    </source>
</reference>
<dbReference type="Pfam" id="PF23398">
    <property type="entry name" value="FAZ1_cons"/>
    <property type="match status" value="1"/>
</dbReference>
<feature type="domain" description="Flagellar attachment zone protein 1 conserved" evidence="2">
    <location>
        <begin position="26"/>
        <end position="115"/>
    </location>
</feature>
<comment type="caution">
    <text evidence="3">The sequence shown here is derived from an EMBL/GenBank/DDBJ whole genome shotgun (WGS) entry which is preliminary data.</text>
</comment>
<keyword evidence="4" id="KW-1185">Reference proteome</keyword>
<dbReference type="RefSeq" id="XP_029235449.1">
    <property type="nucleotide sequence ID" value="XM_029384791.1"/>
</dbReference>
<feature type="non-terminal residue" evidence="3">
    <location>
        <position position="149"/>
    </location>
</feature>
<name>A0A3R7MC65_TRYRA</name>
<organism evidence="3 4">
    <name type="scientific">Trypanosoma rangeli</name>
    <dbReference type="NCBI Taxonomy" id="5698"/>
    <lineage>
        <taxon>Eukaryota</taxon>
        <taxon>Discoba</taxon>
        <taxon>Euglenozoa</taxon>
        <taxon>Kinetoplastea</taxon>
        <taxon>Metakinetoplastina</taxon>
        <taxon>Trypanosomatida</taxon>
        <taxon>Trypanosomatidae</taxon>
        <taxon>Trypanosoma</taxon>
        <taxon>Herpetosoma</taxon>
    </lineage>
</organism>
<protein>
    <recommendedName>
        <fullName evidence="2">Flagellar attachment zone protein 1 conserved domain-containing protein</fullName>
    </recommendedName>
</protein>
<evidence type="ECO:0000313" key="3">
    <source>
        <dbReference type="EMBL" id="RNE99889.1"/>
    </source>
</evidence>
<dbReference type="OrthoDB" id="251908at2759"/>
<evidence type="ECO:0000259" key="2">
    <source>
        <dbReference type="Pfam" id="PF23398"/>
    </source>
</evidence>
<dbReference type="AlphaFoldDB" id="A0A3R7MC65"/>